<evidence type="ECO:0000256" key="1">
    <source>
        <dbReference type="ARBA" id="ARBA00004138"/>
    </source>
</evidence>
<sequence>MVFDEPKIVSEKEQEQSFAAFSTMEGLLDKLKLLKYEKEFLNNFKIKPIHRYYFVVTKNPGEQFYLFSILAAWLIRKCGKNLEDPQEFDDPNETISKIVNEAKDIGIAIDFPVNKLKQGVGEQVVYILDQLATHAVKRNNVVLNR</sequence>
<evidence type="ECO:0000256" key="2">
    <source>
        <dbReference type="ARBA" id="ARBA00009415"/>
    </source>
</evidence>
<protein>
    <recommendedName>
        <fullName evidence="7">Intraflagellar transport protein 57 homolog</fullName>
    </recommendedName>
</protein>
<evidence type="ECO:0000313" key="6">
    <source>
        <dbReference type="Proteomes" id="UP000410492"/>
    </source>
</evidence>
<evidence type="ECO:0000313" key="5">
    <source>
        <dbReference type="EMBL" id="VEN41446.1"/>
    </source>
</evidence>
<dbReference type="EMBL" id="CAACVG010006755">
    <property type="protein sequence ID" value="VEN41446.1"/>
    <property type="molecule type" value="Genomic_DNA"/>
</dbReference>
<dbReference type="GO" id="GO:0030992">
    <property type="term" value="C:intraciliary transport particle B"/>
    <property type="evidence" value="ECO:0007669"/>
    <property type="project" value="TreeGrafter"/>
</dbReference>
<organism evidence="5 6">
    <name type="scientific">Callosobruchus maculatus</name>
    <name type="common">Southern cowpea weevil</name>
    <name type="synonym">Pulse bruchid</name>
    <dbReference type="NCBI Taxonomy" id="64391"/>
    <lineage>
        <taxon>Eukaryota</taxon>
        <taxon>Metazoa</taxon>
        <taxon>Ecdysozoa</taxon>
        <taxon>Arthropoda</taxon>
        <taxon>Hexapoda</taxon>
        <taxon>Insecta</taxon>
        <taxon>Pterygota</taxon>
        <taxon>Neoptera</taxon>
        <taxon>Endopterygota</taxon>
        <taxon>Coleoptera</taxon>
        <taxon>Polyphaga</taxon>
        <taxon>Cucujiformia</taxon>
        <taxon>Chrysomeloidea</taxon>
        <taxon>Chrysomelidae</taxon>
        <taxon>Bruchinae</taxon>
        <taxon>Bruchini</taxon>
        <taxon>Callosobruchus</taxon>
    </lineage>
</organism>
<dbReference type="AlphaFoldDB" id="A0A653C0J6"/>
<proteinExistence type="inferred from homology"/>
<dbReference type="Proteomes" id="UP000410492">
    <property type="component" value="Unassembled WGS sequence"/>
</dbReference>
<dbReference type="GO" id="GO:0005794">
    <property type="term" value="C:Golgi apparatus"/>
    <property type="evidence" value="ECO:0007669"/>
    <property type="project" value="TreeGrafter"/>
</dbReference>
<feature type="non-terminal residue" evidence="5">
    <location>
        <position position="145"/>
    </location>
</feature>
<dbReference type="PANTHER" id="PTHR16011:SF0">
    <property type="entry name" value="INTRAFLAGELLAR TRANSPORT PROTEIN 57 HOMOLOG"/>
    <property type="match status" value="1"/>
</dbReference>
<comment type="subcellular location">
    <subcellularLocation>
        <location evidence="1">Cell projection</location>
        <location evidence="1">Cilium</location>
    </subcellularLocation>
</comment>
<keyword evidence="3" id="KW-0969">Cilium</keyword>
<name>A0A653C0J6_CALMS</name>
<comment type="similarity">
    <text evidence="2">Belongs to the IFT57 family.</text>
</comment>
<dbReference type="GO" id="GO:0005815">
    <property type="term" value="C:microtubule organizing center"/>
    <property type="evidence" value="ECO:0007669"/>
    <property type="project" value="TreeGrafter"/>
</dbReference>
<dbReference type="GO" id="GO:0042073">
    <property type="term" value="P:intraciliary transport"/>
    <property type="evidence" value="ECO:0007669"/>
    <property type="project" value="TreeGrafter"/>
</dbReference>
<evidence type="ECO:0000256" key="3">
    <source>
        <dbReference type="ARBA" id="ARBA00023069"/>
    </source>
</evidence>
<evidence type="ECO:0000256" key="4">
    <source>
        <dbReference type="ARBA" id="ARBA00023273"/>
    </source>
</evidence>
<keyword evidence="4" id="KW-0966">Cell projection</keyword>
<dbReference type="Pfam" id="PF10498">
    <property type="entry name" value="IFT57"/>
    <property type="match status" value="1"/>
</dbReference>
<dbReference type="GO" id="GO:0005929">
    <property type="term" value="C:cilium"/>
    <property type="evidence" value="ECO:0007669"/>
    <property type="project" value="UniProtKB-SubCell"/>
</dbReference>
<dbReference type="OrthoDB" id="423881at2759"/>
<accession>A0A653C0J6</accession>
<dbReference type="PANTHER" id="PTHR16011">
    <property type="entry name" value="IFT57/HIPPI"/>
    <property type="match status" value="1"/>
</dbReference>
<keyword evidence="6" id="KW-1185">Reference proteome</keyword>
<evidence type="ECO:0008006" key="7">
    <source>
        <dbReference type="Google" id="ProtNLM"/>
    </source>
</evidence>
<gene>
    <name evidence="5" type="ORF">CALMAC_LOCUS5260</name>
</gene>
<dbReference type="InterPro" id="IPR019530">
    <property type="entry name" value="Intra-flagellar_transport_57"/>
</dbReference>
<dbReference type="GO" id="GO:1905515">
    <property type="term" value="P:non-motile cilium assembly"/>
    <property type="evidence" value="ECO:0007669"/>
    <property type="project" value="TreeGrafter"/>
</dbReference>
<reference evidence="5 6" key="1">
    <citation type="submission" date="2019-01" db="EMBL/GenBank/DDBJ databases">
        <authorList>
            <person name="Sayadi A."/>
        </authorList>
    </citation>
    <scope>NUCLEOTIDE SEQUENCE [LARGE SCALE GENOMIC DNA]</scope>
</reference>